<evidence type="ECO:0000313" key="1">
    <source>
        <dbReference type="EMBL" id="EFA00530.2"/>
    </source>
</evidence>
<dbReference type="InterPro" id="IPR014807">
    <property type="entry name" value="Coa1"/>
</dbReference>
<reference evidence="1 2" key="1">
    <citation type="journal article" date="2008" name="Nature">
        <title>The genome of the model beetle and pest Tribolium castaneum.</title>
        <authorList>
            <consortium name="Tribolium Genome Sequencing Consortium"/>
            <person name="Richards S."/>
            <person name="Gibbs R.A."/>
            <person name="Weinstock G.M."/>
            <person name="Brown S.J."/>
            <person name="Denell R."/>
            <person name="Beeman R.W."/>
            <person name="Gibbs R."/>
            <person name="Beeman R.W."/>
            <person name="Brown S.J."/>
            <person name="Bucher G."/>
            <person name="Friedrich M."/>
            <person name="Grimmelikhuijzen C.J."/>
            <person name="Klingler M."/>
            <person name="Lorenzen M."/>
            <person name="Richards S."/>
            <person name="Roth S."/>
            <person name="Schroder R."/>
            <person name="Tautz D."/>
            <person name="Zdobnov E.M."/>
            <person name="Muzny D."/>
            <person name="Gibbs R.A."/>
            <person name="Weinstock G.M."/>
            <person name="Attaway T."/>
            <person name="Bell S."/>
            <person name="Buhay C.J."/>
            <person name="Chandrabose M.N."/>
            <person name="Chavez D."/>
            <person name="Clerk-Blankenburg K.P."/>
            <person name="Cree A."/>
            <person name="Dao M."/>
            <person name="Davis C."/>
            <person name="Chacko J."/>
            <person name="Dinh H."/>
            <person name="Dugan-Rocha S."/>
            <person name="Fowler G."/>
            <person name="Garner T.T."/>
            <person name="Garnes J."/>
            <person name="Gnirke A."/>
            <person name="Hawes A."/>
            <person name="Hernandez J."/>
            <person name="Hines S."/>
            <person name="Holder M."/>
            <person name="Hume J."/>
            <person name="Jhangiani S.N."/>
            <person name="Joshi V."/>
            <person name="Khan Z.M."/>
            <person name="Jackson L."/>
            <person name="Kovar C."/>
            <person name="Kowis A."/>
            <person name="Lee S."/>
            <person name="Lewis L.R."/>
            <person name="Margolis J."/>
            <person name="Morgan M."/>
            <person name="Nazareth L.V."/>
            <person name="Nguyen N."/>
            <person name="Okwuonu G."/>
            <person name="Parker D."/>
            <person name="Richards S."/>
            <person name="Ruiz S.J."/>
            <person name="Santibanez J."/>
            <person name="Savard J."/>
            <person name="Scherer S.E."/>
            <person name="Schneider B."/>
            <person name="Sodergren E."/>
            <person name="Tautz D."/>
            <person name="Vattahil S."/>
            <person name="Villasana D."/>
            <person name="White C.S."/>
            <person name="Wright R."/>
            <person name="Park Y."/>
            <person name="Beeman R.W."/>
            <person name="Lord J."/>
            <person name="Oppert B."/>
            <person name="Lorenzen M."/>
            <person name="Brown S."/>
            <person name="Wang L."/>
            <person name="Savard J."/>
            <person name="Tautz D."/>
            <person name="Richards S."/>
            <person name="Weinstock G."/>
            <person name="Gibbs R.A."/>
            <person name="Liu Y."/>
            <person name="Worley K."/>
            <person name="Weinstock G."/>
            <person name="Elsik C.G."/>
            <person name="Reese J.T."/>
            <person name="Elhaik E."/>
            <person name="Landan G."/>
            <person name="Graur D."/>
            <person name="Arensburger P."/>
            <person name="Atkinson P."/>
            <person name="Beeman R.W."/>
            <person name="Beidler J."/>
            <person name="Brown S.J."/>
            <person name="Demuth J.P."/>
            <person name="Drury D.W."/>
            <person name="Du Y.Z."/>
            <person name="Fujiwara H."/>
            <person name="Lorenzen M."/>
            <person name="Maselli V."/>
            <person name="Osanai M."/>
            <person name="Park Y."/>
            <person name="Robertson H.M."/>
            <person name="Tu Z."/>
            <person name="Wang J.J."/>
            <person name="Wang S."/>
            <person name="Richards S."/>
            <person name="Song H."/>
            <person name="Zhang L."/>
            <person name="Sodergren E."/>
            <person name="Werner D."/>
            <person name="Stanke M."/>
            <person name="Morgenstern B."/>
            <person name="Solovyev V."/>
            <person name="Kosarev P."/>
            <person name="Brown G."/>
            <person name="Chen H.C."/>
            <person name="Ermolaeva O."/>
            <person name="Hlavina W."/>
            <person name="Kapustin Y."/>
            <person name="Kiryutin B."/>
            <person name="Kitts P."/>
            <person name="Maglott D."/>
            <person name="Pruitt K."/>
            <person name="Sapojnikov V."/>
            <person name="Souvorov A."/>
            <person name="Mackey A.J."/>
            <person name="Waterhouse R.M."/>
            <person name="Wyder S."/>
            <person name="Zdobnov E.M."/>
            <person name="Zdobnov E.M."/>
            <person name="Wyder S."/>
            <person name="Kriventseva E.V."/>
            <person name="Kadowaki T."/>
            <person name="Bork P."/>
            <person name="Aranda M."/>
            <person name="Bao R."/>
            <person name="Beermann A."/>
            <person name="Berns N."/>
            <person name="Bolognesi R."/>
            <person name="Bonneton F."/>
            <person name="Bopp D."/>
            <person name="Brown S.J."/>
            <person name="Bucher G."/>
            <person name="Butts T."/>
            <person name="Chaumot A."/>
            <person name="Denell R.E."/>
            <person name="Ferrier D.E."/>
            <person name="Friedrich M."/>
            <person name="Gordon C.M."/>
            <person name="Jindra M."/>
            <person name="Klingler M."/>
            <person name="Lan Q."/>
            <person name="Lattorff H.M."/>
            <person name="Laudet V."/>
            <person name="von Levetsow C."/>
            <person name="Liu Z."/>
            <person name="Lutz R."/>
            <person name="Lynch J.A."/>
            <person name="da Fonseca R.N."/>
            <person name="Posnien N."/>
            <person name="Reuter R."/>
            <person name="Roth S."/>
            <person name="Savard J."/>
            <person name="Schinko J.B."/>
            <person name="Schmitt C."/>
            <person name="Schoppmeier M."/>
            <person name="Schroder R."/>
            <person name="Shippy T.D."/>
            <person name="Simonnet F."/>
            <person name="Marques-Souza H."/>
            <person name="Tautz D."/>
            <person name="Tomoyasu Y."/>
            <person name="Trauner J."/>
            <person name="Van der Zee M."/>
            <person name="Vervoort M."/>
            <person name="Wittkopp N."/>
            <person name="Wimmer E.A."/>
            <person name="Yang X."/>
            <person name="Jones A.K."/>
            <person name="Sattelle D.B."/>
            <person name="Ebert P.R."/>
            <person name="Nelson D."/>
            <person name="Scott J.G."/>
            <person name="Beeman R.W."/>
            <person name="Muthukrishnan S."/>
            <person name="Kramer K.J."/>
            <person name="Arakane Y."/>
            <person name="Beeman R.W."/>
            <person name="Zhu Q."/>
            <person name="Hogenkamp D."/>
            <person name="Dixit R."/>
            <person name="Oppert B."/>
            <person name="Jiang H."/>
            <person name="Zou Z."/>
            <person name="Marshall J."/>
            <person name="Elpidina E."/>
            <person name="Vinokurov K."/>
            <person name="Oppert C."/>
            <person name="Zou Z."/>
            <person name="Evans J."/>
            <person name="Lu Z."/>
            <person name="Zhao P."/>
            <person name="Sumathipala N."/>
            <person name="Altincicek B."/>
            <person name="Vilcinskas A."/>
            <person name="Williams M."/>
            <person name="Hultmark D."/>
            <person name="Hetru C."/>
            <person name="Jiang H."/>
            <person name="Grimmelikhuijzen C.J."/>
            <person name="Hauser F."/>
            <person name="Cazzamali G."/>
            <person name="Williamson M."/>
            <person name="Park Y."/>
            <person name="Li B."/>
            <person name="Tanaka Y."/>
            <person name="Predel R."/>
            <person name="Neupert S."/>
            <person name="Schachtner J."/>
            <person name="Verleyen P."/>
            <person name="Raible F."/>
            <person name="Bork P."/>
            <person name="Friedrich M."/>
            <person name="Walden K.K."/>
            <person name="Robertson H.M."/>
            <person name="Angeli S."/>
            <person name="Foret S."/>
            <person name="Bucher G."/>
            <person name="Schuetz S."/>
            <person name="Maleszka R."/>
            <person name="Wimmer E.A."/>
            <person name="Beeman R.W."/>
            <person name="Lorenzen M."/>
            <person name="Tomoyasu Y."/>
            <person name="Miller S.C."/>
            <person name="Grossmann D."/>
            <person name="Bucher G."/>
        </authorList>
    </citation>
    <scope>NUCLEOTIDE SEQUENCE [LARGE SCALE GENOMIC DNA]</scope>
    <source>
        <strain evidence="1 2">Georgia GA2</strain>
    </source>
</reference>
<dbReference type="FunCoup" id="D6WG54">
    <property type="interactions" value="76"/>
</dbReference>
<proteinExistence type="predicted"/>
<protein>
    <submittedName>
        <fullName evidence="1">Uncharacterized protein</fullName>
    </submittedName>
</protein>
<name>D6WG54_TRICA</name>
<dbReference type="GO" id="GO:0033617">
    <property type="term" value="P:mitochondrial respiratory chain complex IV assembly"/>
    <property type="evidence" value="ECO:0000318"/>
    <property type="project" value="GO_Central"/>
</dbReference>
<dbReference type="HOGENOM" id="CLU_2006838_0_0_1"/>
<dbReference type="PANTHER" id="PTHR47148:SF1">
    <property type="entry name" value="CYTOCHROME C OXIDASE ASSEMBLY FACTOR 1 HOMOLOG"/>
    <property type="match status" value="1"/>
</dbReference>
<sequence length="98" mass="10693">MTLVKIGAVGGIAPVTMGLLYRHKIEQNIKGTVYYKEALRTVRTNRGAVHLLGEPIKDGKIDLDDTETNFTSENSAHYEVPIRGPKQKGQVNLTATGS</sequence>
<evidence type="ECO:0000313" key="2">
    <source>
        <dbReference type="Proteomes" id="UP000007266"/>
    </source>
</evidence>
<dbReference type="InParanoid" id="D6WG54"/>
<gene>
    <name evidence="1" type="primary">AUGUSTUS-3.0.2_03395</name>
    <name evidence="1" type="ORF">TcasGA2_TC003395</name>
</gene>
<organism evidence="1 2">
    <name type="scientific">Tribolium castaneum</name>
    <name type="common">Red flour beetle</name>
    <dbReference type="NCBI Taxonomy" id="7070"/>
    <lineage>
        <taxon>Eukaryota</taxon>
        <taxon>Metazoa</taxon>
        <taxon>Ecdysozoa</taxon>
        <taxon>Arthropoda</taxon>
        <taxon>Hexapoda</taxon>
        <taxon>Insecta</taxon>
        <taxon>Pterygota</taxon>
        <taxon>Neoptera</taxon>
        <taxon>Endopterygota</taxon>
        <taxon>Coleoptera</taxon>
        <taxon>Polyphaga</taxon>
        <taxon>Cucujiformia</taxon>
        <taxon>Tenebrionidae</taxon>
        <taxon>Tenebrionidae incertae sedis</taxon>
        <taxon>Tribolium</taxon>
    </lineage>
</organism>
<accession>D6WG54</accession>
<dbReference type="eggNOG" id="ENOG502S8EH">
    <property type="taxonomic scope" value="Eukaryota"/>
</dbReference>
<dbReference type="EMBL" id="KQ971319">
    <property type="protein sequence ID" value="EFA00530.2"/>
    <property type="molecule type" value="Genomic_DNA"/>
</dbReference>
<reference evidence="1 2" key="2">
    <citation type="journal article" date="2010" name="Nucleic Acids Res.">
        <title>BeetleBase in 2010: revisions to provide comprehensive genomic information for Tribolium castaneum.</title>
        <authorList>
            <person name="Kim H.S."/>
            <person name="Murphy T."/>
            <person name="Xia J."/>
            <person name="Caragea D."/>
            <person name="Park Y."/>
            <person name="Beeman R.W."/>
            <person name="Lorenzen M.D."/>
            <person name="Butcher S."/>
            <person name="Manak J.R."/>
            <person name="Brown S.J."/>
        </authorList>
    </citation>
    <scope>GENOME REANNOTATION</scope>
    <source>
        <strain evidence="1 2">Georgia GA2</strain>
    </source>
</reference>
<keyword evidence="2" id="KW-1185">Reference proteome</keyword>
<dbReference type="GO" id="GO:0005743">
    <property type="term" value="C:mitochondrial inner membrane"/>
    <property type="evidence" value="ECO:0000318"/>
    <property type="project" value="GO_Central"/>
</dbReference>
<dbReference type="GO" id="GO:0032981">
    <property type="term" value="P:mitochondrial respiratory chain complex I assembly"/>
    <property type="evidence" value="ECO:0000318"/>
    <property type="project" value="GO_Central"/>
</dbReference>
<dbReference type="Pfam" id="PF08695">
    <property type="entry name" value="Coa1"/>
    <property type="match status" value="1"/>
</dbReference>
<dbReference type="PANTHER" id="PTHR47148">
    <property type="entry name" value="CYTOCHROME C OXIDASE ASSEMBLY FACTOR 1 HOMOLOG"/>
    <property type="match status" value="1"/>
</dbReference>
<dbReference type="STRING" id="7070.D6WG54"/>
<dbReference type="Proteomes" id="UP000007266">
    <property type="component" value="Linkage group 3"/>
</dbReference>
<dbReference type="AlphaFoldDB" id="D6WG54"/>